<reference evidence="1 2" key="1">
    <citation type="submission" date="2019-05" db="EMBL/GenBank/DDBJ databases">
        <authorList>
            <consortium name="NARMS: The National Antimicrobial Resistance Monitoring System"/>
        </authorList>
    </citation>
    <scope>NUCLEOTIDE SEQUENCE [LARGE SCALE GENOMIC DNA]</scope>
    <source>
        <strain evidence="1 2">CVM N18EC122</strain>
    </source>
</reference>
<evidence type="ECO:0000313" key="2">
    <source>
        <dbReference type="Proteomes" id="UP000532204"/>
    </source>
</evidence>
<comment type="caution">
    <text evidence="1">The sequence shown here is derived from an EMBL/GenBank/DDBJ whole genome shotgun (WGS) entry which is preliminary data.</text>
</comment>
<sequence length="183" mass="20761">ENISSFIRDVFIHSEENDLIPDFLNSTFVDWDDAKYMTESMSFVLEEVSVILNKENTETTEISYDQNLYSLLAHHNHITPCWNNVISLLSEDASLAGDTFCKWLNINYSLLPNDSLPLTDVQFSQLLIKAVTSPHISKEALIAITMAFRITLINVPENLPLNNAAVLIKQKWLAPTSTVFEQL</sequence>
<feature type="non-terminal residue" evidence="1">
    <location>
        <position position="183"/>
    </location>
</feature>
<name>A0A8S7K5A5_ECOLX</name>
<gene>
    <name evidence="1" type="ORF">E6D34_29330</name>
</gene>
<evidence type="ECO:0000313" key="1">
    <source>
        <dbReference type="EMBL" id="EFC9753185.1"/>
    </source>
</evidence>
<protein>
    <submittedName>
        <fullName evidence="1">Pcar</fullName>
    </submittedName>
</protein>
<dbReference type="Proteomes" id="UP000532204">
    <property type="component" value="Unassembled WGS sequence"/>
</dbReference>
<proteinExistence type="predicted"/>
<feature type="non-terminal residue" evidence="1">
    <location>
        <position position="1"/>
    </location>
</feature>
<organism evidence="1 2">
    <name type="scientific">Escherichia coli</name>
    <dbReference type="NCBI Taxonomy" id="562"/>
    <lineage>
        <taxon>Bacteria</taxon>
        <taxon>Pseudomonadati</taxon>
        <taxon>Pseudomonadota</taxon>
        <taxon>Gammaproteobacteria</taxon>
        <taxon>Enterobacterales</taxon>
        <taxon>Enterobacteriaceae</taxon>
        <taxon>Escherichia</taxon>
    </lineage>
</organism>
<dbReference type="AlphaFoldDB" id="A0A8S7K5A5"/>
<dbReference type="EMBL" id="AASEBA010000285">
    <property type="protein sequence ID" value="EFC9753185.1"/>
    <property type="molecule type" value="Genomic_DNA"/>
</dbReference>
<accession>A0A8S7K5A5</accession>